<dbReference type="PROSITE" id="PS50268">
    <property type="entry name" value="CADHERIN_2"/>
    <property type="match status" value="14"/>
</dbReference>
<dbReference type="GO" id="GO:0005509">
    <property type="term" value="F:calcium ion binding"/>
    <property type="evidence" value="ECO:0007669"/>
    <property type="project" value="UniProtKB-UniRule"/>
</dbReference>
<feature type="signal peptide" evidence="16">
    <location>
        <begin position="1"/>
        <end position="26"/>
    </location>
</feature>
<comment type="function">
    <text evidence="13">Cadherins are calcium-dependent cell adhesion proteins. They preferentially interact with themselves in a homophilic manner in connecting cells.</text>
</comment>
<feature type="domain" description="Cadherin" evidence="17">
    <location>
        <begin position="872"/>
        <end position="995"/>
    </location>
</feature>
<dbReference type="PANTHER" id="PTHR24026">
    <property type="entry name" value="FAT ATYPICAL CADHERIN-RELATED"/>
    <property type="match status" value="1"/>
</dbReference>
<dbReference type="GO" id="GO:0048513">
    <property type="term" value="P:animal organ development"/>
    <property type="evidence" value="ECO:0007669"/>
    <property type="project" value="UniProtKB-ARBA"/>
</dbReference>
<dbReference type="PANTHER" id="PTHR24026:SF136">
    <property type="entry name" value="PROTOCADHERIN-23"/>
    <property type="match status" value="1"/>
</dbReference>
<feature type="domain" description="Cadherin" evidence="17">
    <location>
        <begin position="181"/>
        <end position="300"/>
    </location>
</feature>
<dbReference type="Proteomes" id="UP000502823">
    <property type="component" value="Unassembled WGS sequence"/>
</dbReference>
<evidence type="ECO:0000256" key="15">
    <source>
        <dbReference type="SAM" id="Phobius"/>
    </source>
</evidence>
<feature type="domain" description="Cadherin" evidence="17">
    <location>
        <begin position="45"/>
        <end position="180"/>
    </location>
</feature>
<feature type="domain" description="Cadherin" evidence="17">
    <location>
        <begin position="1111"/>
        <end position="1223"/>
    </location>
</feature>
<dbReference type="GO" id="GO:0007163">
    <property type="term" value="P:establishment or maintenance of cell polarity"/>
    <property type="evidence" value="ECO:0007669"/>
    <property type="project" value="UniProtKB-ARBA"/>
</dbReference>
<dbReference type="InParanoid" id="A0A6L2PJA9"/>
<evidence type="ECO:0000256" key="3">
    <source>
        <dbReference type="ARBA" id="ARBA00022536"/>
    </source>
</evidence>
<feature type="domain" description="Cadherin" evidence="17">
    <location>
        <begin position="424"/>
        <end position="541"/>
    </location>
</feature>
<dbReference type="FunFam" id="2.60.40.60:FF:000039">
    <property type="entry name" value="FAT atypical cadherin 3"/>
    <property type="match status" value="1"/>
</dbReference>
<keyword evidence="11" id="KW-1015">Disulfide bond</keyword>
<dbReference type="GO" id="GO:0005886">
    <property type="term" value="C:plasma membrane"/>
    <property type="evidence" value="ECO:0007669"/>
    <property type="project" value="UniProtKB-SubCell"/>
</dbReference>
<keyword evidence="8" id="KW-0130">Cell adhesion</keyword>
<feature type="domain" description="Cadherin" evidence="17">
    <location>
        <begin position="542"/>
        <end position="643"/>
    </location>
</feature>
<dbReference type="FunFam" id="2.60.40.60:FF:000020">
    <property type="entry name" value="Dachsous cadherin-related 1b"/>
    <property type="match status" value="3"/>
</dbReference>
<dbReference type="InterPro" id="IPR002126">
    <property type="entry name" value="Cadherin-like_dom"/>
</dbReference>
<dbReference type="FunFam" id="2.60.40.60:FF:000266">
    <property type="entry name" value="Cadherin 23"/>
    <property type="match status" value="1"/>
</dbReference>
<evidence type="ECO:0000259" key="17">
    <source>
        <dbReference type="PROSITE" id="PS50268"/>
    </source>
</evidence>
<evidence type="ECO:0000256" key="10">
    <source>
        <dbReference type="ARBA" id="ARBA00023136"/>
    </source>
</evidence>
<gene>
    <name evidence="18" type="ORF">Cfor_04732</name>
</gene>
<feature type="domain" description="Cadherin" evidence="17">
    <location>
        <begin position="1447"/>
        <end position="1564"/>
    </location>
</feature>
<keyword evidence="3" id="KW-0245">EGF-like domain</keyword>
<feature type="transmembrane region" description="Helical" evidence="15">
    <location>
        <begin position="1792"/>
        <end position="1815"/>
    </location>
</feature>
<organism evidence="18 19">
    <name type="scientific">Coptotermes formosanus</name>
    <name type="common">Formosan subterranean termite</name>
    <dbReference type="NCBI Taxonomy" id="36987"/>
    <lineage>
        <taxon>Eukaryota</taxon>
        <taxon>Metazoa</taxon>
        <taxon>Ecdysozoa</taxon>
        <taxon>Arthropoda</taxon>
        <taxon>Hexapoda</taxon>
        <taxon>Insecta</taxon>
        <taxon>Pterygota</taxon>
        <taxon>Neoptera</taxon>
        <taxon>Polyneoptera</taxon>
        <taxon>Dictyoptera</taxon>
        <taxon>Blattodea</taxon>
        <taxon>Blattoidea</taxon>
        <taxon>Termitoidae</taxon>
        <taxon>Rhinotermitidae</taxon>
        <taxon>Coptotermes</taxon>
    </lineage>
</organism>
<feature type="domain" description="Cadherin" evidence="17">
    <location>
        <begin position="1565"/>
        <end position="1692"/>
    </location>
</feature>
<dbReference type="SMART" id="SM00112">
    <property type="entry name" value="CA"/>
    <property type="match status" value="14"/>
</dbReference>
<dbReference type="InterPro" id="IPR020894">
    <property type="entry name" value="Cadherin_CS"/>
</dbReference>
<dbReference type="GO" id="GO:0030154">
    <property type="term" value="P:cell differentiation"/>
    <property type="evidence" value="ECO:0007669"/>
    <property type="project" value="UniProtKB-ARBA"/>
</dbReference>
<dbReference type="EMBL" id="BLKM01000378">
    <property type="protein sequence ID" value="GFG32623.1"/>
    <property type="molecule type" value="Genomic_DNA"/>
</dbReference>
<dbReference type="Pfam" id="PF00028">
    <property type="entry name" value="Cadherin"/>
    <property type="match status" value="9"/>
</dbReference>
<dbReference type="GO" id="GO:0001736">
    <property type="term" value="P:establishment of planar polarity"/>
    <property type="evidence" value="ECO:0007669"/>
    <property type="project" value="UniProtKB-ARBA"/>
</dbReference>
<evidence type="ECO:0000256" key="9">
    <source>
        <dbReference type="ARBA" id="ARBA00022989"/>
    </source>
</evidence>
<keyword evidence="7 14" id="KW-0106">Calcium</keyword>
<name>A0A6L2PJA9_COPFO</name>
<proteinExistence type="predicted"/>
<dbReference type="InterPro" id="IPR015919">
    <property type="entry name" value="Cadherin-like_sf"/>
</dbReference>
<feature type="domain" description="Cadherin" evidence="17">
    <location>
        <begin position="1224"/>
        <end position="1332"/>
    </location>
</feature>
<evidence type="ECO:0000256" key="16">
    <source>
        <dbReference type="SAM" id="SignalP"/>
    </source>
</evidence>
<dbReference type="FunFam" id="2.60.40.60:FF:000021">
    <property type="entry name" value="FAT atypical cadherin 1"/>
    <property type="match status" value="1"/>
</dbReference>
<dbReference type="SUPFAM" id="SSF49313">
    <property type="entry name" value="Cadherin-like"/>
    <property type="match status" value="14"/>
</dbReference>
<evidence type="ECO:0000256" key="2">
    <source>
        <dbReference type="ARBA" id="ARBA00022475"/>
    </source>
</evidence>
<evidence type="ECO:0000313" key="18">
    <source>
        <dbReference type="EMBL" id="GFG32623.1"/>
    </source>
</evidence>
<keyword evidence="9 15" id="KW-1133">Transmembrane helix</keyword>
<feature type="domain" description="Cadherin" evidence="17">
    <location>
        <begin position="1003"/>
        <end position="1110"/>
    </location>
</feature>
<sequence>MRNLQELPACLSLCLLLFLSYLNVEAQSLINRAPHFVSGGDMARFSLSEDTTVGAPVYRLRGVDPEGSDVHYSISGEQLTVDRKSGIVSLLKPLDRESVDMVEVIISITGLPNTANKFYVQEELIADIDCLVILSLQGLDLVIYETQGWYDEGIAGSEPNTVSLRREIPILDVNDNAPEFHDRPYSFTVAETAPVGTTVFSNITITDKDGGVNGDIMLTCTADKDNEDVCSTFAVVADKIGEGQYVGSITLLKPLDYEQRSGYSLVLKATDIASDPSARLTAVANVAIDVLDVQDQPPIFLNSPFSATVAEGTAPGTSILNIQARDGDMGDPRNVLLTIEDDTLGYFGLVKHARSPGSAISVADLVTSNKSIDREHPHILQNGGIYSFSIKATELINNELPGDTATSQVTVVVTDIDDQIPVFNEDKFHISVSEDIGAATPLPGLNMVVNDRDVGENAHYTLHLRDVQNSAGTFTVHPSSATGRTPVVIRVSNVKGLDYDVTDPSLRTIVFDVVAMVKGKQVASTRVTVDLIDANDNSPMFPHSAYRLRVLENIRPGSLISNITASDIDSKEFGSITYSIKGFGAEKFYTKSKEGGLYVAKGLDYETQKSYSLTFESRDGGGRVSTANLFLEVEDVNDNAPVFEQKEYSRTVREGATSFQPQLFVRATDADGPDQGGGKIFYSIQSSNTDNDIFFVEPVSGEVKMNGPVNSSDTPRGQYELVIRATDAGKPPLHEDTRVLIRVGVPGNQRPVFRGNRNVGNGPSGYTATIQENAEPGTEVVQVSATDPDGQDSLLSYFIAGGARDNFVINQRSGQIIVSPDARLDLETGGSHYDIIVHAVDSGTPIRETATATVAVDVMDVNNKPPIFPGNDSSAFVRHVSERVPVGEPVLIVKAVDPDSDAKLQYSIVEPIRAADRTGVALKSTIPYDYKAAFKINSTTGKVSVAKPLDHQAAAVIIFTVQASDLNAVEHVQDQVAKVEVTIYIQAYSDSNPVFTTSAWTPTHPIINVTVPEEQPVGTTLLTLLAKDPLNGKFITKFEEVKSAAFRDAEDYVKLDQSGNVTLNKRLDYESLQQETLSFQVRAIADDNKRFSEATVTIQVQDINDNSPKFSQEIYKASILESAKYPEAVLTVRATDLDINDNRTGYGAIQYSLSGENAAFFVIDAISGIIQIAPSVTLDREKQPLLRFTVVASDTPQGGSEQRKSSAVVLIDVLDVNDNAPAFTKRIYSAVVPENVAVGTDVITVAAVDPDDGAGGELNYDLSNEGEASGLFAVNRSTGHIVTRKALTGKGRTEPYHLMVRAQDGGNPSLSTDVPLSIFIGDVFTNDGVPIFIRPTLNEVAKIPENSSVGSPVFQVMATDPDDPNTSNGRISYKFLDDGLDAVAFNIDGDMGLISTRMLLDREQKENYTLIIVIQDHGAPPQQASRVLQVQVLDIDDHKPLFIRGLDDEPQILTVNEEVEIGSKVGTVEAVDEDIGENGMIDYLITYGDEEGLFSINRTTDNKGMITVAKRIDREAGSEYLLTIKCFKMSAKPHSLRKQYNRQDPSERQVKVVILDTDDNKPVFTKDNITIGVRLNVPVDTSLLTLQAVDIDSDSQPITYRLVNTTFFSLAPSVIDTVPMSANHGTVFRLDNETGELRTASSMVGFVDGFFELKVTANNSDVAGREVNTTIKIFVLRDRDLLKFVFSKPPTDVRRVLNDFQREVEKALLLPVSLNIYDTQFYAKEDGSLDFSSTSSCFQLVGKESYDLNDMQSLLQDPNNIDLYDVYNKYNVEDVQRCAPLIAKAEASWIQLWVLAIACFIGIGASMAGIATCCLHGRYKHHTKRILLRECSRVPVSSIGYLSSTGGPPTMIITPPSATPEGPRMYEWVHDGTALPSGHDNMSYHSFPTR</sequence>
<dbReference type="FunCoup" id="A0A6L2PJA9">
    <property type="interactions" value="3"/>
</dbReference>
<evidence type="ECO:0000256" key="13">
    <source>
        <dbReference type="ARBA" id="ARBA00059331"/>
    </source>
</evidence>
<comment type="caution">
    <text evidence="18">The sequence shown here is derived from an EMBL/GenBank/DDBJ whole genome shotgun (WGS) entry which is preliminary data.</text>
</comment>
<protein>
    <recommendedName>
        <fullName evidence="17">Cadherin domain-containing protein</fullName>
    </recommendedName>
</protein>
<keyword evidence="2" id="KW-1003">Cell membrane</keyword>
<dbReference type="Gene3D" id="2.60.40.60">
    <property type="entry name" value="Cadherins"/>
    <property type="match status" value="14"/>
</dbReference>
<dbReference type="GO" id="GO:0048731">
    <property type="term" value="P:system development"/>
    <property type="evidence" value="ECO:0007669"/>
    <property type="project" value="UniProtKB-ARBA"/>
</dbReference>
<evidence type="ECO:0000256" key="5">
    <source>
        <dbReference type="ARBA" id="ARBA00022729"/>
    </source>
</evidence>
<dbReference type="FunFam" id="2.60.40.60:FF:000098">
    <property type="entry name" value="cadherin-23 isoform X1"/>
    <property type="match status" value="1"/>
</dbReference>
<feature type="domain" description="Cadherin" evidence="17">
    <location>
        <begin position="1335"/>
        <end position="1442"/>
    </location>
</feature>
<evidence type="ECO:0000256" key="7">
    <source>
        <dbReference type="ARBA" id="ARBA00022837"/>
    </source>
</evidence>
<keyword evidence="12" id="KW-0325">Glycoprotein</keyword>
<evidence type="ECO:0000256" key="1">
    <source>
        <dbReference type="ARBA" id="ARBA00004251"/>
    </source>
</evidence>
<keyword evidence="5 16" id="KW-0732">Signal</keyword>
<feature type="chain" id="PRO_5027085641" description="Cadherin domain-containing protein" evidence="16">
    <location>
        <begin position="27"/>
        <end position="1890"/>
    </location>
</feature>
<evidence type="ECO:0000256" key="11">
    <source>
        <dbReference type="ARBA" id="ARBA00023157"/>
    </source>
</evidence>
<evidence type="ECO:0000256" key="12">
    <source>
        <dbReference type="ARBA" id="ARBA00023180"/>
    </source>
</evidence>
<evidence type="ECO:0000313" key="19">
    <source>
        <dbReference type="Proteomes" id="UP000502823"/>
    </source>
</evidence>
<dbReference type="OrthoDB" id="6491773at2759"/>
<dbReference type="GO" id="GO:0007156">
    <property type="term" value="P:homophilic cell adhesion via plasma membrane adhesion molecules"/>
    <property type="evidence" value="ECO:0007669"/>
    <property type="project" value="InterPro"/>
</dbReference>
<dbReference type="CDD" id="cd11304">
    <property type="entry name" value="Cadherin_repeat"/>
    <property type="match status" value="14"/>
</dbReference>
<evidence type="ECO:0000256" key="8">
    <source>
        <dbReference type="ARBA" id="ARBA00022889"/>
    </source>
</evidence>
<keyword evidence="10 15" id="KW-0472">Membrane</keyword>
<keyword evidence="4 15" id="KW-0812">Transmembrane</keyword>
<dbReference type="PROSITE" id="PS00232">
    <property type="entry name" value="CADHERIN_1"/>
    <property type="match status" value="4"/>
</dbReference>
<dbReference type="PRINTS" id="PR00205">
    <property type="entry name" value="CADHERIN"/>
</dbReference>
<evidence type="ECO:0000256" key="6">
    <source>
        <dbReference type="ARBA" id="ARBA00022737"/>
    </source>
</evidence>
<accession>A0A6L2PJA9</accession>
<keyword evidence="6" id="KW-0677">Repeat</keyword>
<feature type="domain" description="Cadherin" evidence="17">
    <location>
        <begin position="301"/>
        <end position="423"/>
    </location>
</feature>
<dbReference type="FunFam" id="2.60.40.60:FF:000168">
    <property type="entry name" value="Cadherin-related family member 2"/>
    <property type="match status" value="1"/>
</dbReference>
<reference evidence="19" key="1">
    <citation type="submission" date="2020-01" db="EMBL/GenBank/DDBJ databases">
        <title>Draft genome sequence of the Termite Coptotermes fromosanus.</title>
        <authorList>
            <person name="Itakura S."/>
            <person name="Yosikawa Y."/>
            <person name="Umezawa K."/>
        </authorList>
    </citation>
    <scope>NUCLEOTIDE SEQUENCE [LARGE SCALE GENOMIC DNA]</scope>
</reference>
<comment type="subcellular location">
    <subcellularLocation>
        <location evidence="1">Cell membrane</location>
        <topology evidence="1">Single-pass type I membrane protein</topology>
    </subcellularLocation>
</comment>
<feature type="domain" description="Cadherin" evidence="17">
    <location>
        <begin position="644"/>
        <end position="753"/>
    </location>
</feature>
<keyword evidence="19" id="KW-1185">Reference proteome</keyword>
<evidence type="ECO:0000256" key="4">
    <source>
        <dbReference type="ARBA" id="ARBA00022692"/>
    </source>
</evidence>
<feature type="domain" description="Cadherin" evidence="17">
    <location>
        <begin position="762"/>
        <end position="868"/>
    </location>
</feature>
<dbReference type="GO" id="GO:0048589">
    <property type="term" value="P:developmental growth"/>
    <property type="evidence" value="ECO:0007669"/>
    <property type="project" value="UniProtKB-ARBA"/>
</dbReference>
<evidence type="ECO:0000256" key="14">
    <source>
        <dbReference type="PROSITE-ProRule" id="PRU00043"/>
    </source>
</evidence>